<protein>
    <submittedName>
        <fullName evidence="1">Uncharacterized protein</fullName>
    </submittedName>
</protein>
<reference evidence="1 2" key="1">
    <citation type="journal article" date="2011" name="Proc. Natl. Acad. Sci. U.S.A.">
        <title>Comparative genomics of xylose-fermenting fungi for enhanced biofuel production.</title>
        <authorList>
            <person name="Wohlbach D.J."/>
            <person name="Kuo A."/>
            <person name="Sato T.K."/>
            <person name="Potts K.M."/>
            <person name="Salamov A.A."/>
            <person name="LaButti K.M."/>
            <person name="Sun H."/>
            <person name="Clum A."/>
            <person name="Pangilinan J.L."/>
            <person name="Lindquist E.A."/>
            <person name="Lucas S."/>
            <person name="Lapidus A."/>
            <person name="Jin M."/>
            <person name="Gunawan C."/>
            <person name="Balan V."/>
            <person name="Dale B.E."/>
            <person name="Jeffries T.W."/>
            <person name="Zinkel R."/>
            <person name="Barry K.W."/>
            <person name="Grigoriev I.V."/>
            <person name="Gasch A.P."/>
        </authorList>
    </citation>
    <scope>NUCLEOTIDE SEQUENCE [LARGE SCALE GENOMIC DNA]</scope>
    <source>
        <strain evidence="2">NRRL Y-27907 / 11-Y1</strain>
    </source>
</reference>
<dbReference type="eggNOG" id="ENOG502SNFB">
    <property type="taxonomic scope" value="Eukaryota"/>
</dbReference>
<evidence type="ECO:0000313" key="1">
    <source>
        <dbReference type="EMBL" id="EGW33483.1"/>
    </source>
</evidence>
<keyword evidence="2" id="KW-1185">Reference proteome</keyword>
<dbReference type="EMBL" id="GL996501">
    <property type="protein sequence ID" value="EGW33483.1"/>
    <property type="molecule type" value="Genomic_DNA"/>
</dbReference>
<organism evidence="2">
    <name type="scientific">Spathaspora passalidarum (strain NRRL Y-27907 / 11-Y1)</name>
    <dbReference type="NCBI Taxonomy" id="619300"/>
    <lineage>
        <taxon>Eukaryota</taxon>
        <taxon>Fungi</taxon>
        <taxon>Dikarya</taxon>
        <taxon>Ascomycota</taxon>
        <taxon>Saccharomycotina</taxon>
        <taxon>Pichiomycetes</taxon>
        <taxon>Debaryomycetaceae</taxon>
        <taxon>Spathaspora</taxon>
    </lineage>
</organism>
<gene>
    <name evidence="1" type="ORF">SPAPADRAFT_55357</name>
</gene>
<dbReference type="HOGENOM" id="CLU_100856_0_0_1"/>
<dbReference type="AlphaFoldDB" id="G3AMN9"/>
<dbReference type="KEGG" id="spaa:SPAPADRAFT_55357"/>
<dbReference type="RefSeq" id="XP_007374998.1">
    <property type="nucleotide sequence ID" value="XM_007374936.1"/>
</dbReference>
<dbReference type="Proteomes" id="UP000000709">
    <property type="component" value="Unassembled WGS sequence"/>
</dbReference>
<accession>G3AMN9</accession>
<evidence type="ECO:0000313" key="2">
    <source>
        <dbReference type="Proteomes" id="UP000000709"/>
    </source>
</evidence>
<sequence length="156" mass="16918">MVSSTLGSLIITGENRLAKAASFSTYLRYSSVVVAPHMANFPLAKAGFKRFDASIDPSAFPNPISKWNSSTNKMTFPAFSSTSFKISFNLPSKSPRNFDPEINPAKSIVIICLSFMESGTSPLTIRWASPSITAVLPVPAFPISTGLFLTEESCWL</sequence>
<proteinExistence type="predicted"/>
<dbReference type="AntiFam" id="ANF00122">
    <property type="entry name" value="Shadow ORF (opposite clpB)"/>
</dbReference>
<name>G3AMN9_SPAPN</name>
<dbReference type="InParanoid" id="G3AMN9"/>
<dbReference type="OrthoDB" id="10488909at2759"/>
<dbReference type="GeneID" id="18871930"/>